<protein>
    <submittedName>
        <fullName evidence="3">IS630 family transposase</fullName>
    </submittedName>
</protein>
<evidence type="ECO:0000259" key="1">
    <source>
        <dbReference type="Pfam" id="PF13358"/>
    </source>
</evidence>
<dbReference type="Pfam" id="PF13592">
    <property type="entry name" value="HTH_33"/>
    <property type="match status" value="1"/>
</dbReference>
<evidence type="ECO:0000259" key="2">
    <source>
        <dbReference type="Pfam" id="PF13592"/>
    </source>
</evidence>
<name>A0A3S0I137_9DEIO</name>
<dbReference type="SUPFAM" id="SSF46689">
    <property type="entry name" value="Homeodomain-like"/>
    <property type="match status" value="1"/>
</dbReference>
<dbReference type="Gene3D" id="3.30.420.10">
    <property type="entry name" value="Ribonuclease H-like superfamily/Ribonuclease H"/>
    <property type="match status" value="1"/>
</dbReference>
<dbReference type="EMBL" id="RXPE01000053">
    <property type="protein sequence ID" value="RTR20516.1"/>
    <property type="molecule type" value="Genomic_DNA"/>
</dbReference>
<evidence type="ECO:0000313" key="4">
    <source>
        <dbReference type="Proteomes" id="UP000277766"/>
    </source>
</evidence>
<dbReference type="NCBIfam" id="NF033545">
    <property type="entry name" value="transpos_IS630"/>
    <property type="match status" value="1"/>
</dbReference>
<dbReference type="InterPro" id="IPR025959">
    <property type="entry name" value="Winged_HTH_dom"/>
</dbReference>
<dbReference type="PANTHER" id="PTHR46564:SF1">
    <property type="entry name" value="TRANSPOSASE"/>
    <property type="match status" value="1"/>
</dbReference>
<dbReference type="Proteomes" id="UP000277766">
    <property type="component" value="Unassembled WGS sequence"/>
</dbReference>
<dbReference type="PANTHER" id="PTHR46564">
    <property type="entry name" value="TRANSPOSASE"/>
    <property type="match status" value="1"/>
</dbReference>
<dbReference type="AlphaFoldDB" id="A0A3S0I137"/>
<reference evidence="3 4" key="1">
    <citation type="submission" date="2018-12" db="EMBL/GenBank/DDBJ databases">
        <title>Deinococcus radiophilus ATCC 27603 genome sequencing and assembly.</title>
        <authorList>
            <person name="Maclea K.S."/>
            <person name="Maynard C.R."/>
        </authorList>
    </citation>
    <scope>NUCLEOTIDE SEQUENCE [LARGE SCALE GENOMIC DNA]</scope>
    <source>
        <strain evidence="3 4">ATCC 27603</strain>
    </source>
</reference>
<dbReference type="InterPro" id="IPR009057">
    <property type="entry name" value="Homeodomain-like_sf"/>
</dbReference>
<dbReference type="InterPro" id="IPR036397">
    <property type="entry name" value="RNaseH_sf"/>
</dbReference>
<dbReference type="Pfam" id="PF13384">
    <property type="entry name" value="HTH_23"/>
    <property type="match status" value="1"/>
</dbReference>
<proteinExistence type="predicted"/>
<dbReference type="InterPro" id="IPR047655">
    <property type="entry name" value="Transpos_IS630-like"/>
</dbReference>
<sequence length="335" mass="38843">MAEWHPSKYSRVQLEERRLAATPWLQKGKHSHQEIAQHFGVSVHTVSNWKKQLKRTGTLQATVTTGRPSRLTPTQLEHLRTLLWEGALQHGFPDETWSTRRVTDLIGRQFDVWYHHDHVRRILRQLGFTPQMPNGRAAERNELRIAYWREQVAPELEKKVAEGATLVYLDEVGFSLKGVRRRTWSPRGVTPLVTLRANWEKLSTIGAITSDGRFFQHTKSGAIRSADVTRFFRHLLRHVQGEIVVVLDNARIHQSKVTQAFVGFHERLSLVFLPPYAPELNPIELVWAYVKRNVLGNFCARSVSTLKAKLVVAWQRIRYLDLPRRLMGSNLCRYQ</sequence>
<dbReference type="RefSeq" id="WP_211334211.1">
    <property type="nucleotide sequence ID" value="NZ_CP086381.1"/>
</dbReference>
<keyword evidence="4" id="KW-1185">Reference proteome</keyword>
<feature type="domain" description="Tc1-like transposase DDE" evidence="1">
    <location>
        <begin position="166"/>
        <end position="306"/>
    </location>
</feature>
<accession>A0A3S0I137</accession>
<comment type="caution">
    <text evidence="3">The sequence shown here is derived from an EMBL/GenBank/DDBJ whole genome shotgun (WGS) entry which is preliminary data.</text>
</comment>
<gene>
    <name evidence="3" type="ORF">EJ104_13255</name>
</gene>
<dbReference type="GO" id="GO:0003676">
    <property type="term" value="F:nucleic acid binding"/>
    <property type="evidence" value="ECO:0007669"/>
    <property type="project" value="InterPro"/>
</dbReference>
<feature type="domain" description="Winged helix-turn helix" evidence="2">
    <location>
        <begin position="94"/>
        <end position="151"/>
    </location>
</feature>
<organism evidence="3 4">
    <name type="scientific">Deinococcus radiophilus</name>
    <dbReference type="NCBI Taxonomy" id="32062"/>
    <lineage>
        <taxon>Bacteria</taxon>
        <taxon>Thermotogati</taxon>
        <taxon>Deinococcota</taxon>
        <taxon>Deinococci</taxon>
        <taxon>Deinococcales</taxon>
        <taxon>Deinococcaceae</taxon>
        <taxon>Deinococcus</taxon>
    </lineage>
</organism>
<dbReference type="InterPro" id="IPR038717">
    <property type="entry name" value="Tc1-like_DDE_dom"/>
</dbReference>
<evidence type="ECO:0000313" key="3">
    <source>
        <dbReference type="EMBL" id="RTR20516.1"/>
    </source>
</evidence>
<dbReference type="Pfam" id="PF13358">
    <property type="entry name" value="DDE_3"/>
    <property type="match status" value="1"/>
</dbReference>